<name>X0TCS7_9ZZZZ</name>
<evidence type="ECO:0000256" key="1">
    <source>
        <dbReference type="SAM" id="Phobius"/>
    </source>
</evidence>
<evidence type="ECO:0000313" key="2">
    <source>
        <dbReference type="EMBL" id="GAF73875.1"/>
    </source>
</evidence>
<dbReference type="InterPro" id="IPR015943">
    <property type="entry name" value="WD40/YVTN_repeat-like_dom_sf"/>
</dbReference>
<accession>X0TCS7</accession>
<dbReference type="InterPro" id="IPR001680">
    <property type="entry name" value="WD40_rpt"/>
</dbReference>
<sequence length="352" mass="38338">RNMKDTDKKKKRPIVLFLLAFIVVVILMFVANYKSMLVQKLSGPKSGVEKLSTCGERLVVISKDKDIYTWNWNDLSAQPEVGSVKAQQAAAMSLDRLIWVPSGENNVVVVSNLRGDKELKRLSLGVNERCILLQASPNGKYAVAALAIGGGSDKRIQLSVIDSDVTYIRPVGTKTMEDGLKLNNIGISNDGAFVSAVGGKDSGWILVASARSRKILWEQTVSDTNELNNVVFSQDGQMVYASEPGRFVYSFEAATGKPAKKFEMDKYKTPPNNPQTISCIVVSPDGSLLAVSTVPESQVLLWDVQSGKRLAVIHPGQFTVNSLAFSPDSSLLATGDLIGRVPMKVWRLSDAF</sequence>
<feature type="transmembrane region" description="Helical" evidence="1">
    <location>
        <begin position="12"/>
        <end position="31"/>
    </location>
</feature>
<gene>
    <name evidence="2" type="ORF">S01H1_13186</name>
</gene>
<dbReference type="Pfam" id="PF00400">
    <property type="entry name" value="WD40"/>
    <property type="match status" value="1"/>
</dbReference>
<dbReference type="SUPFAM" id="SSF50998">
    <property type="entry name" value="Quinoprotein alcohol dehydrogenase-like"/>
    <property type="match status" value="1"/>
</dbReference>
<keyword evidence="1" id="KW-0472">Membrane</keyword>
<dbReference type="SMART" id="SM00320">
    <property type="entry name" value="WD40"/>
    <property type="match status" value="3"/>
</dbReference>
<keyword evidence="1" id="KW-1133">Transmembrane helix</keyword>
<reference evidence="2" key="1">
    <citation type="journal article" date="2014" name="Front. Microbiol.">
        <title>High frequency of phylogenetically diverse reductive dehalogenase-homologous genes in deep subseafloor sedimentary metagenomes.</title>
        <authorList>
            <person name="Kawai M."/>
            <person name="Futagami T."/>
            <person name="Toyoda A."/>
            <person name="Takaki Y."/>
            <person name="Nishi S."/>
            <person name="Hori S."/>
            <person name="Arai W."/>
            <person name="Tsubouchi T."/>
            <person name="Morono Y."/>
            <person name="Uchiyama I."/>
            <person name="Ito T."/>
            <person name="Fujiyama A."/>
            <person name="Inagaki F."/>
            <person name="Takami H."/>
        </authorList>
    </citation>
    <scope>NUCLEOTIDE SEQUENCE</scope>
    <source>
        <strain evidence="2">Expedition CK06-06</strain>
    </source>
</reference>
<feature type="non-terminal residue" evidence="2">
    <location>
        <position position="1"/>
    </location>
</feature>
<proteinExistence type="predicted"/>
<dbReference type="PANTHER" id="PTHR19879">
    <property type="entry name" value="TRANSCRIPTION INITIATION FACTOR TFIID"/>
    <property type="match status" value="1"/>
</dbReference>
<organism evidence="2">
    <name type="scientific">marine sediment metagenome</name>
    <dbReference type="NCBI Taxonomy" id="412755"/>
    <lineage>
        <taxon>unclassified sequences</taxon>
        <taxon>metagenomes</taxon>
        <taxon>ecological metagenomes</taxon>
    </lineage>
</organism>
<protein>
    <submittedName>
        <fullName evidence="2">Uncharacterized protein</fullName>
    </submittedName>
</protein>
<dbReference type="PANTHER" id="PTHR19879:SF9">
    <property type="entry name" value="TRANSCRIPTION INITIATION FACTOR TFIID SUBUNIT 5"/>
    <property type="match status" value="1"/>
</dbReference>
<dbReference type="AlphaFoldDB" id="X0TCS7"/>
<keyword evidence="1" id="KW-0812">Transmembrane</keyword>
<dbReference type="InterPro" id="IPR011047">
    <property type="entry name" value="Quinoprotein_ADH-like_sf"/>
</dbReference>
<dbReference type="EMBL" id="BARS01006799">
    <property type="protein sequence ID" value="GAF73875.1"/>
    <property type="molecule type" value="Genomic_DNA"/>
</dbReference>
<comment type="caution">
    <text evidence="2">The sequence shown here is derived from an EMBL/GenBank/DDBJ whole genome shotgun (WGS) entry which is preliminary data.</text>
</comment>
<dbReference type="Gene3D" id="2.130.10.10">
    <property type="entry name" value="YVTN repeat-like/Quinoprotein amine dehydrogenase"/>
    <property type="match status" value="2"/>
</dbReference>